<dbReference type="Proteomes" id="UP000830835">
    <property type="component" value="Unassembled WGS sequence"/>
</dbReference>
<gene>
    <name evidence="1" type="ORF">JX360_12230</name>
</gene>
<name>A0ABT0CD01_THEVL</name>
<dbReference type="EMBL" id="JAFIRA010000033">
    <property type="protein sequence ID" value="MCJ2543664.1"/>
    <property type="molecule type" value="Genomic_DNA"/>
</dbReference>
<accession>A0ABT0CD01</accession>
<dbReference type="Pfam" id="PF20065">
    <property type="entry name" value="DUF6464"/>
    <property type="match status" value="1"/>
</dbReference>
<organism evidence="1 2">
    <name type="scientific">Thermostichus vulcanus str. 'Rupite'</name>
    <dbReference type="NCBI Taxonomy" id="2813851"/>
    <lineage>
        <taxon>Bacteria</taxon>
        <taxon>Bacillati</taxon>
        <taxon>Cyanobacteriota</taxon>
        <taxon>Cyanophyceae</taxon>
        <taxon>Thermostichales</taxon>
        <taxon>Thermostichaceae</taxon>
        <taxon>Thermostichus</taxon>
    </lineage>
</organism>
<keyword evidence="2" id="KW-1185">Reference proteome</keyword>
<comment type="caution">
    <text evidence="1">The sequence shown here is derived from an EMBL/GenBank/DDBJ whole genome shotgun (WGS) entry which is preliminary data.</text>
</comment>
<protein>
    <submittedName>
        <fullName evidence="1">Uncharacterized protein</fullName>
    </submittedName>
</protein>
<dbReference type="RefSeq" id="WP_244351314.1">
    <property type="nucleotide sequence ID" value="NZ_JAFIRA010000033.1"/>
</dbReference>
<dbReference type="InterPro" id="IPR045589">
    <property type="entry name" value="DUF6464"/>
</dbReference>
<sequence>MEESPWQVSPHPGTYVQLAGQHYLVLEKRHSYQLRQGKYCLYGIRAVVRAVATPTEEGGILGDPSCQFNARSPLLRCAVNPLGPCQGCPHYRLAV</sequence>
<evidence type="ECO:0000313" key="2">
    <source>
        <dbReference type="Proteomes" id="UP000830835"/>
    </source>
</evidence>
<reference evidence="1" key="1">
    <citation type="submission" date="2021-02" db="EMBL/GenBank/DDBJ databases">
        <title>The CRISPR/cas machinery reduction and long-range gene transfer in the hot spring cyanobacterium Synechococcus.</title>
        <authorList>
            <person name="Dvorak P."/>
            <person name="Jahodarova E."/>
            <person name="Hasler P."/>
            <person name="Poulickova A."/>
        </authorList>
    </citation>
    <scope>NUCLEOTIDE SEQUENCE</scope>
    <source>
        <strain evidence="1">Rupite</strain>
    </source>
</reference>
<evidence type="ECO:0000313" key="1">
    <source>
        <dbReference type="EMBL" id="MCJ2543664.1"/>
    </source>
</evidence>
<proteinExistence type="predicted"/>